<dbReference type="AlphaFoldDB" id="A0A1I4P663"/>
<organism evidence="2 3">
    <name type="scientific">Ectothiorhodospira mobilis</name>
    <dbReference type="NCBI Taxonomy" id="195064"/>
    <lineage>
        <taxon>Bacteria</taxon>
        <taxon>Pseudomonadati</taxon>
        <taxon>Pseudomonadota</taxon>
        <taxon>Gammaproteobacteria</taxon>
        <taxon>Chromatiales</taxon>
        <taxon>Ectothiorhodospiraceae</taxon>
        <taxon>Ectothiorhodospira</taxon>
    </lineage>
</organism>
<dbReference type="GO" id="GO:0008757">
    <property type="term" value="F:S-adenosylmethionine-dependent methyltransferase activity"/>
    <property type="evidence" value="ECO:0007669"/>
    <property type="project" value="InterPro"/>
</dbReference>
<dbReference type="CDD" id="cd02440">
    <property type="entry name" value="AdoMet_MTases"/>
    <property type="match status" value="1"/>
</dbReference>
<protein>
    <submittedName>
        <fullName evidence="2">Methyltransferase domain-containing protein</fullName>
    </submittedName>
</protein>
<evidence type="ECO:0000259" key="1">
    <source>
        <dbReference type="Pfam" id="PF08241"/>
    </source>
</evidence>
<dbReference type="InterPro" id="IPR013216">
    <property type="entry name" value="Methyltransf_11"/>
</dbReference>
<dbReference type="RefSeq" id="WP_090483178.1">
    <property type="nucleotide sequence ID" value="NZ_FOUO01000001.1"/>
</dbReference>
<keyword evidence="2" id="KW-0808">Transferase</keyword>
<dbReference type="OrthoDB" id="9801609at2"/>
<dbReference type="GO" id="GO:0032259">
    <property type="term" value="P:methylation"/>
    <property type="evidence" value="ECO:0007669"/>
    <property type="project" value="UniProtKB-KW"/>
</dbReference>
<dbReference type="InterPro" id="IPR050508">
    <property type="entry name" value="Methyltransf_Superfamily"/>
</dbReference>
<evidence type="ECO:0000313" key="2">
    <source>
        <dbReference type="EMBL" id="SFM23344.1"/>
    </source>
</evidence>
<dbReference type="Pfam" id="PF08241">
    <property type="entry name" value="Methyltransf_11"/>
    <property type="match status" value="1"/>
</dbReference>
<reference evidence="2 3" key="1">
    <citation type="submission" date="2016-10" db="EMBL/GenBank/DDBJ databases">
        <authorList>
            <person name="de Groot N.N."/>
        </authorList>
    </citation>
    <scope>NUCLEOTIDE SEQUENCE [LARGE SCALE GENOMIC DNA]</scope>
    <source>
        <strain evidence="2 3">DSM 4180</strain>
    </source>
</reference>
<keyword evidence="3" id="KW-1185">Reference proteome</keyword>
<name>A0A1I4P663_ECTMO</name>
<dbReference type="InterPro" id="IPR029063">
    <property type="entry name" value="SAM-dependent_MTases_sf"/>
</dbReference>
<dbReference type="PANTHER" id="PTHR42912">
    <property type="entry name" value="METHYLTRANSFERASE"/>
    <property type="match status" value="1"/>
</dbReference>
<proteinExistence type="predicted"/>
<dbReference type="Proteomes" id="UP000199556">
    <property type="component" value="Unassembled WGS sequence"/>
</dbReference>
<dbReference type="STRING" id="195064.SAMN05421721_10122"/>
<feature type="domain" description="Methyltransferase type 11" evidence="1">
    <location>
        <begin position="44"/>
        <end position="128"/>
    </location>
</feature>
<dbReference type="SUPFAM" id="SSF53335">
    <property type="entry name" value="S-adenosyl-L-methionine-dependent methyltransferases"/>
    <property type="match status" value="1"/>
</dbReference>
<accession>A0A1I4P663</accession>
<dbReference type="PANTHER" id="PTHR42912:SF80">
    <property type="entry name" value="METHYLTRANSFERASE DOMAIN-CONTAINING PROTEIN"/>
    <property type="match status" value="1"/>
</dbReference>
<keyword evidence="2" id="KW-0489">Methyltransferase</keyword>
<dbReference type="EMBL" id="FOUO01000001">
    <property type="protein sequence ID" value="SFM23344.1"/>
    <property type="molecule type" value="Genomic_DNA"/>
</dbReference>
<gene>
    <name evidence="2" type="ORF">SAMN05421721_10122</name>
</gene>
<dbReference type="Gene3D" id="3.40.50.150">
    <property type="entry name" value="Vaccinia Virus protein VP39"/>
    <property type="match status" value="1"/>
</dbReference>
<sequence length="213" mass="23137">MPKTEPFDRHLERYEHWFERHAGEYDAELQAVRALMPPDPGRMLEVGVGSGRFAAPLGVGFGVEPSAVMARRARDRGVTVAQGIGEALPFVDAAFGGVLLVTTLCFVDDLDRTCREAFRVLQPGGCILTGFVDLDSDLGRRYDAHKAESVFYRDARFYTTLQVLAHLSAAGFVEPVLRQTLIPGAPAGTVAEGHGRGAFVVIRAERPGAAERV</sequence>
<evidence type="ECO:0000313" key="3">
    <source>
        <dbReference type="Proteomes" id="UP000199556"/>
    </source>
</evidence>